<evidence type="ECO:0000256" key="1">
    <source>
        <dbReference type="ARBA" id="ARBA00023012"/>
    </source>
</evidence>
<comment type="caution">
    <text evidence="4">The sequence shown here is derived from an EMBL/GenBank/DDBJ whole genome shotgun (WGS) entry which is preliminary data.</text>
</comment>
<gene>
    <name evidence="4" type="ORF">C8D85_1732</name>
</gene>
<dbReference type="OrthoDB" id="6107759at2"/>
<dbReference type="InterPro" id="IPR008207">
    <property type="entry name" value="Sig_transdc_His_kin_Hpt_dom"/>
</dbReference>
<keyword evidence="5" id="KW-1185">Reference proteome</keyword>
<sequence length="112" mass="12128">MAVDQVQLKTLHDIIGKETLQKVQRSYIEDSEPKLLALGDAIETGDFATIEQLSHSLKSASSNLALSGVAEVFAQLEALATQQQTSQLAALYQAAQTSYHQEVAELDALLNN</sequence>
<proteinExistence type="predicted"/>
<dbReference type="PROSITE" id="PS50894">
    <property type="entry name" value="HPT"/>
    <property type="match status" value="1"/>
</dbReference>
<dbReference type="Pfam" id="PF01627">
    <property type="entry name" value="Hpt"/>
    <property type="match status" value="1"/>
</dbReference>
<feature type="domain" description="HPt" evidence="3">
    <location>
        <begin position="16"/>
        <end position="109"/>
    </location>
</feature>
<dbReference type="RefSeq" id="WP_133561651.1">
    <property type="nucleotide sequence ID" value="NZ_SNZA01000002.1"/>
</dbReference>
<organism evidence="4 5">
    <name type="scientific">Marinomonas communis</name>
    <dbReference type="NCBI Taxonomy" id="28254"/>
    <lineage>
        <taxon>Bacteria</taxon>
        <taxon>Pseudomonadati</taxon>
        <taxon>Pseudomonadota</taxon>
        <taxon>Gammaproteobacteria</taxon>
        <taxon>Oceanospirillales</taxon>
        <taxon>Oceanospirillaceae</taxon>
        <taxon>Marinomonas</taxon>
    </lineage>
</organism>
<dbReference type="Proteomes" id="UP000295729">
    <property type="component" value="Unassembled WGS sequence"/>
</dbReference>
<reference evidence="4 5" key="1">
    <citation type="submission" date="2019-03" db="EMBL/GenBank/DDBJ databases">
        <title>Genomic Encyclopedia of Type Strains, Phase IV (KMG-IV): sequencing the most valuable type-strain genomes for metagenomic binning, comparative biology and taxonomic classification.</title>
        <authorList>
            <person name="Goeker M."/>
        </authorList>
    </citation>
    <scope>NUCLEOTIDE SEQUENCE [LARGE SCALE GENOMIC DNA]</scope>
    <source>
        <strain evidence="4 5">DSM 5604</strain>
    </source>
</reference>
<evidence type="ECO:0000259" key="3">
    <source>
        <dbReference type="PROSITE" id="PS50894"/>
    </source>
</evidence>
<dbReference type="EMBL" id="SNZA01000002">
    <property type="protein sequence ID" value="TDR14199.1"/>
    <property type="molecule type" value="Genomic_DNA"/>
</dbReference>
<dbReference type="SUPFAM" id="SSF47226">
    <property type="entry name" value="Histidine-containing phosphotransfer domain, HPT domain"/>
    <property type="match status" value="1"/>
</dbReference>
<dbReference type="GO" id="GO:0000160">
    <property type="term" value="P:phosphorelay signal transduction system"/>
    <property type="evidence" value="ECO:0007669"/>
    <property type="project" value="UniProtKB-KW"/>
</dbReference>
<dbReference type="InterPro" id="IPR036641">
    <property type="entry name" value="HPT_dom_sf"/>
</dbReference>
<evidence type="ECO:0000313" key="4">
    <source>
        <dbReference type="EMBL" id="TDR14199.1"/>
    </source>
</evidence>
<dbReference type="AlphaFoldDB" id="A0A4R6X8A3"/>
<protein>
    <submittedName>
        <fullName evidence="4">Hpt domain-containing protein</fullName>
    </submittedName>
</protein>
<evidence type="ECO:0000313" key="5">
    <source>
        <dbReference type="Proteomes" id="UP000295729"/>
    </source>
</evidence>
<name>A0A4R6X8A3_9GAMM</name>
<dbReference type="GO" id="GO:0004672">
    <property type="term" value="F:protein kinase activity"/>
    <property type="evidence" value="ECO:0007669"/>
    <property type="project" value="UniProtKB-ARBA"/>
</dbReference>
<feature type="modified residue" description="Phosphohistidine" evidence="2">
    <location>
        <position position="55"/>
    </location>
</feature>
<dbReference type="Gene3D" id="1.20.120.160">
    <property type="entry name" value="HPT domain"/>
    <property type="match status" value="1"/>
</dbReference>
<evidence type="ECO:0000256" key="2">
    <source>
        <dbReference type="PROSITE-ProRule" id="PRU00110"/>
    </source>
</evidence>
<keyword evidence="2" id="KW-0597">Phosphoprotein</keyword>
<accession>A0A4R6X8A3</accession>
<keyword evidence="1" id="KW-0902">Two-component regulatory system</keyword>